<evidence type="ECO:0000259" key="12">
    <source>
        <dbReference type="Pfam" id="PF00082"/>
    </source>
</evidence>
<comment type="subcellular location">
    <subcellularLocation>
        <location evidence="1">Secreted</location>
    </subcellularLocation>
</comment>
<evidence type="ECO:0000313" key="15">
    <source>
        <dbReference type="EMBL" id="RYR24182.1"/>
    </source>
</evidence>
<protein>
    <recommendedName>
        <fullName evidence="17">Subtilisin-like protease</fullName>
    </recommendedName>
</protein>
<evidence type="ECO:0000259" key="13">
    <source>
        <dbReference type="Pfam" id="PF05922"/>
    </source>
</evidence>
<dbReference type="Gramene" id="arahy.Tifrunner.gnm2.ann2.Ah12g053200.1">
    <property type="protein sequence ID" value="arahy.Tifrunner.gnm2.ann2.Ah12g053200.1-CDS"/>
    <property type="gene ID" value="arahy.Tifrunner.gnm2.ann2.Ah12g053200"/>
</dbReference>
<evidence type="ECO:0008006" key="17">
    <source>
        <dbReference type="Google" id="ProtNLM"/>
    </source>
</evidence>
<dbReference type="EMBL" id="SDMP01000012">
    <property type="protein sequence ID" value="RYR24182.1"/>
    <property type="molecule type" value="Genomic_DNA"/>
</dbReference>
<gene>
    <name evidence="15" type="ORF">Ahy_B02g057685</name>
</gene>
<evidence type="ECO:0000256" key="1">
    <source>
        <dbReference type="ARBA" id="ARBA00004613"/>
    </source>
</evidence>
<dbReference type="PROSITE" id="PS51892">
    <property type="entry name" value="SUBTILASE"/>
    <property type="match status" value="1"/>
</dbReference>
<feature type="chain" id="PRO_5019220158" description="Subtilisin-like protease" evidence="11">
    <location>
        <begin position="24"/>
        <end position="760"/>
    </location>
</feature>
<dbReference type="Pfam" id="PF17766">
    <property type="entry name" value="fn3_6"/>
    <property type="match status" value="1"/>
</dbReference>
<dbReference type="InterPro" id="IPR010259">
    <property type="entry name" value="S8pro/Inhibitor_I9"/>
</dbReference>
<dbReference type="InterPro" id="IPR034197">
    <property type="entry name" value="Peptidases_S8_3"/>
</dbReference>
<dbReference type="InterPro" id="IPR000209">
    <property type="entry name" value="Peptidase_S8/S53_dom"/>
</dbReference>
<dbReference type="GO" id="GO:0009609">
    <property type="term" value="P:response to symbiotic bacterium"/>
    <property type="evidence" value="ECO:0007669"/>
    <property type="project" value="UniProtKB-ARBA"/>
</dbReference>
<feature type="signal peptide" evidence="11">
    <location>
        <begin position="1"/>
        <end position="23"/>
    </location>
</feature>
<dbReference type="FunFam" id="3.40.50.200:FF:000006">
    <property type="entry name" value="Subtilisin-like protease SBT1.5"/>
    <property type="match status" value="1"/>
</dbReference>
<evidence type="ECO:0000256" key="11">
    <source>
        <dbReference type="SAM" id="SignalP"/>
    </source>
</evidence>
<dbReference type="Pfam" id="PF00082">
    <property type="entry name" value="Peptidase_S8"/>
    <property type="match status" value="1"/>
</dbReference>
<evidence type="ECO:0000256" key="5">
    <source>
        <dbReference type="ARBA" id="ARBA00022729"/>
    </source>
</evidence>
<accession>A0A445AD06</accession>
<keyword evidence="3" id="KW-0964">Secreted</keyword>
<dbReference type="GO" id="GO:0009610">
    <property type="term" value="P:response to symbiotic fungus"/>
    <property type="evidence" value="ECO:0007669"/>
    <property type="project" value="UniProtKB-ARBA"/>
</dbReference>
<dbReference type="PROSITE" id="PS00138">
    <property type="entry name" value="SUBTILASE_SER"/>
    <property type="match status" value="1"/>
</dbReference>
<dbReference type="InterPro" id="IPR045051">
    <property type="entry name" value="SBT"/>
</dbReference>
<keyword evidence="5 11" id="KW-0732">Signal</keyword>
<keyword evidence="8" id="KW-0325">Glycoprotein</keyword>
<feature type="active site" description="Charge relay system" evidence="9 10">
    <location>
        <position position="142"/>
    </location>
</feature>
<dbReference type="GO" id="GO:0005576">
    <property type="term" value="C:extracellular region"/>
    <property type="evidence" value="ECO:0007669"/>
    <property type="project" value="UniProtKB-SubCell"/>
</dbReference>
<keyword evidence="6 10" id="KW-0378">Hydrolase</keyword>
<evidence type="ECO:0000256" key="7">
    <source>
        <dbReference type="ARBA" id="ARBA00022825"/>
    </source>
</evidence>
<reference evidence="15 16" key="1">
    <citation type="submission" date="2019-01" db="EMBL/GenBank/DDBJ databases">
        <title>Sequencing of cultivated peanut Arachis hypogaea provides insights into genome evolution and oil improvement.</title>
        <authorList>
            <person name="Chen X."/>
        </authorList>
    </citation>
    <scope>NUCLEOTIDE SEQUENCE [LARGE SCALE GENOMIC DNA]</scope>
    <source>
        <strain evidence="16">cv. Fuhuasheng</strain>
        <tissue evidence="15">Leaves</tissue>
    </source>
</reference>
<dbReference type="InterPro" id="IPR041469">
    <property type="entry name" value="Subtilisin-like_FN3"/>
</dbReference>
<feature type="active site" description="Charge relay system" evidence="9 10">
    <location>
        <position position="535"/>
    </location>
</feature>
<evidence type="ECO:0000259" key="14">
    <source>
        <dbReference type="Pfam" id="PF17766"/>
    </source>
</evidence>
<feature type="active site" description="Charge relay system" evidence="9 10">
    <location>
        <position position="215"/>
    </location>
</feature>
<evidence type="ECO:0000256" key="2">
    <source>
        <dbReference type="ARBA" id="ARBA00011073"/>
    </source>
</evidence>
<organism evidence="15 16">
    <name type="scientific">Arachis hypogaea</name>
    <name type="common">Peanut</name>
    <dbReference type="NCBI Taxonomy" id="3818"/>
    <lineage>
        <taxon>Eukaryota</taxon>
        <taxon>Viridiplantae</taxon>
        <taxon>Streptophyta</taxon>
        <taxon>Embryophyta</taxon>
        <taxon>Tracheophyta</taxon>
        <taxon>Spermatophyta</taxon>
        <taxon>Magnoliopsida</taxon>
        <taxon>eudicotyledons</taxon>
        <taxon>Gunneridae</taxon>
        <taxon>Pentapetalae</taxon>
        <taxon>rosids</taxon>
        <taxon>fabids</taxon>
        <taxon>Fabales</taxon>
        <taxon>Fabaceae</taxon>
        <taxon>Papilionoideae</taxon>
        <taxon>50 kb inversion clade</taxon>
        <taxon>dalbergioids sensu lato</taxon>
        <taxon>Dalbergieae</taxon>
        <taxon>Pterocarpus clade</taxon>
        <taxon>Arachis</taxon>
    </lineage>
</organism>
<dbReference type="Gene3D" id="3.50.30.30">
    <property type="match status" value="1"/>
</dbReference>
<dbReference type="AlphaFoldDB" id="A0A445AD06"/>
<dbReference type="GO" id="GO:0006508">
    <property type="term" value="P:proteolysis"/>
    <property type="evidence" value="ECO:0007669"/>
    <property type="project" value="UniProtKB-KW"/>
</dbReference>
<dbReference type="Gene3D" id="2.60.40.2310">
    <property type="match status" value="1"/>
</dbReference>
<dbReference type="Proteomes" id="UP000289738">
    <property type="component" value="Chromosome B02"/>
</dbReference>
<dbReference type="InterPro" id="IPR036852">
    <property type="entry name" value="Peptidase_S8/S53_dom_sf"/>
</dbReference>
<comment type="similarity">
    <text evidence="2 10">Belongs to the peptidase S8 family.</text>
</comment>
<dbReference type="PRINTS" id="PR00723">
    <property type="entry name" value="SUBTILISIN"/>
</dbReference>
<evidence type="ECO:0000256" key="6">
    <source>
        <dbReference type="ARBA" id="ARBA00022801"/>
    </source>
</evidence>
<comment type="caution">
    <text evidence="15">The sequence shown here is derived from an EMBL/GenBank/DDBJ whole genome shotgun (WGS) entry which is preliminary data.</text>
</comment>
<dbReference type="FunFam" id="3.30.70.80:FF:000003">
    <property type="entry name" value="Subtilisin-like protease SBT1.9"/>
    <property type="match status" value="1"/>
</dbReference>
<dbReference type="CDD" id="cd02120">
    <property type="entry name" value="PA_subtilisin_like"/>
    <property type="match status" value="1"/>
</dbReference>
<dbReference type="OrthoDB" id="206201at2759"/>
<feature type="domain" description="Inhibitor I9" evidence="13">
    <location>
        <begin position="27"/>
        <end position="110"/>
    </location>
</feature>
<evidence type="ECO:0000256" key="3">
    <source>
        <dbReference type="ARBA" id="ARBA00022525"/>
    </source>
</evidence>
<evidence type="ECO:0000256" key="4">
    <source>
        <dbReference type="ARBA" id="ARBA00022670"/>
    </source>
</evidence>
<dbReference type="Gene3D" id="3.30.70.80">
    <property type="entry name" value="Peptidase S8 propeptide/proteinase inhibitor I9"/>
    <property type="match status" value="1"/>
</dbReference>
<evidence type="ECO:0000313" key="16">
    <source>
        <dbReference type="Proteomes" id="UP000289738"/>
    </source>
</evidence>
<dbReference type="Gene3D" id="3.40.50.200">
    <property type="entry name" value="Peptidase S8/S53 domain"/>
    <property type="match status" value="1"/>
</dbReference>
<keyword evidence="7 10" id="KW-0720">Serine protease</keyword>
<keyword evidence="4 10" id="KW-0645">Protease</keyword>
<dbReference type="Pfam" id="PF05922">
    <property type="entry name" value="Inhibitor_I9"/>
    <property type="match status" value="1"/>
</dbReference>
<dbReference type="STRING" id="3818.A0A445AD06"/>
<evidence type="ECO:0000256" key="10">
    <source>
        <dbReference type="PROSITE-ProRule" id="PRU01240"/>
    </source>
</evidence>
<dbReference type="SMR" id="A0A445AD06"/>
<evidence type="ECO:0000256" key="8">
    <source>
        <dbReference type="ARBA" id="ARBA00023180"/>
    </source>
</evidence>
<dbReference type="PANTHER" id="PTHR10795">
    <property type="entry name" value="PROPROTEIN CONVERTASE SUBTILISIN/KEXIN"/>
    <property type="match status" value="1"/>
</dbReference>
<keyword evidence="16" id="KW-1185">Reference proteome</keyword>
<dbReference type="InterPro" id="IPR037045">
    <property type="entry name" value="S8pro/Inhibitor_I9_sf"/>
</dbReference>
<proteinExistence type="inferred from homology"/>
<sequence length="760" mass="82995">MATQVFLPLWFFSMITYFLSTKATIDNYIIHMDLLAMPKAFSSHHNWYKATLSLAMKNDHNTPLPSNKLIYSYKNVMNGFSASLTPQEHELIKASPGYISSILDAQVKLHTTHTPKFLGLNPSFGAWPNSQYGKDVIIGLVDTGVWPESESFKDNGGFTNVPSRWKGQCENSIHFNSSNCNKKLIGAKFFNKGLIAKNPKIKKISMNSTRDIEGHGTHTASTAAGSRVYNASYFGYATGTATGTAPMARLAVYKALWEEGAVSSDIIAAIDSAIEDGVDVLSLSFGFDRTPLYTDPVAIATFAAVEKGIFVTTSSGNDGPFLGTLHNGTPWVITVAASTVDREFHGTITLGNGVEITGLSLYPGPDVISHTSIVYDMAFCNDTNELHKVKDKIVVCEENGLVSLDDQFFKVENSKVFGAVFITNSSDILFYLQSSFPTLFVNPMNGKIIKDYIKVGGNGSKASMSFKETIYGTKPNPSVDSYSSRGPSYSCPNVLKPDIAAPGTLILAAWPYATPVAQLGSKNLLSNFNLLTGTSMACPHVAGIAALLKGAYPQWDHSAIRSAIMTTSDILDNTMKHIKDLGNGKKATPLALGAGHVNPNKALDPGLVYNLEVQDYVNLLCAMKMTQKEIKAITRRSSYNCPKNPKLDLNYPSFIAFYNGKKPSSNNESKTLVHEFHRTVTNVGEGHAIYVASVTPIKGFHVSVVPEKLVFKMKNEKQSYKLRIEGPKLMKKQIDFGYLSWTDLKHVVRSPIVVTSLPST</sequence>
<name>A0A445AD06_ARAHY</name>
<feature type="domain" description="Peptidase S8/S53" evidence="12">
    <location>
        <begin position="133"/>
        <end position="575"/>
    </location>
</feature>
<evidence type="ECO:0000256" key="9">
    <source>
        <dbReference type="PIRSR" id="PIRSR615500-1"/>
    </source>
</evidence>
<dbReference type="CDD" id="cd04852">
    <property type="entry name" value="Peptidases_S8_3"/>
    <property type="match status" value="1"/>
</dbReference>
<dbReference type="InterPro" id="IPR023828">
    <property type="entry name" value="Peptidase_S8_Ser-AS"/>
</dbReference>
<feature type="domain" description="Subtilisin-like protease fibronectin type-III" evidence="14">
    <location>
        <begin position="648"/>
        <end position="754"/>
    </location>
</feature>
<dbReference type="GO" id="GO:0004252">
    <property type="term" value="F:serine-type endopeptidase activity"/>
    <property type="evidence" value="ECO:0007669"/>
    <property type="project" value="UniProtKB-UniRule"/>
</dbReference>
<dbReference type="SUPFAM" id="SSF52743">
    <property type="entry name" value="Subtilisin-like"/>
    <property type="match status" value="1"/>
</dbReference>
<dbReference type="InterPro" id="IPR015500">
    <property type="entry name" value="Peptidase_S8_subtilisin-rel"/>
</dbReference>